<comment type="caution">
    <text evidence="1">The sequence shown here is derived from an EMBL/GenBank/DDBJ whole genome shotgun (WGS) entry which is preliminary data.</text>
</comment>
<gene>
    <name evidence="1" type="ORF">LOK49_LG02G00629</name>
</gene>
<accession>A0ACC0IPP1</accession>
<reference evidence="1 2" key="1">
    <citation type="journal article" date="2022" name="Plant J.">
        <title>Chromosome-level genome of Camellia lanceoleosa provides a valuable resource for understanding genome evolution and self-incompatibility.</title>
        <authorList>
            <person name="Gong W."/>
            <person name="Xiao S."/>
            <person name="Wang L."/>
            <person name="Liao Z."/>
            <person name="Chang Y."/>
            <person name="Mo W."/>
            <person name="Hu G."/>
            <person name="Li W."/>
            <person name="Zhao G."/>
            <person name="Zhu H."/>
            <person name="Hu X."/>
            <person name="Ji K."/>
            <person name="Xiang X."/>
            <person name="Song Q."/>
            <person name="Yuan D."/>
            <person name="Jin S."/>
            <person name="Zhang L."/>
        </authorList>
    </citation>
    <scope>NUCLEOTIDE SEQUENCE [LARGE SCALE GENOMIC DNA]</scope>
    <source>
        <strain evidence="1">SQ_2022a</strain>
    </source>
</reference>
<sequence length="83" mass="8851">MSHDEADATTHHIEGKAFVAAFASADDNGIEILQIYSKEISKCMLDAIKSRSTSGPTPNNIIATSNVDPTPTTSEEISSIKTK</sequence>
<evidence type="ECO:0000313" key="1">
    <source>
        <dbReference type="EMBL" id="KAI8026126.1"/>
    </source>
</evidence>
<keyword evidence="2" id="KW-1185">Reference proteome</keyword>
<name>A0ACC0IPP1_9ERIC</name>
<evidence type="ECO:0000313" key="2">
    <source>
        <dbReference type="Proteomes" id="UP001060215"/>
    </source>
</evidence>
<protein>
    <submittedName>
        <fullName evidence="1">MFP1 attachment factor 1</fullName>
    </submittedName>
</protein>
<dbReference type="EMBL" id="CM045760">
    <property type="protein sequence ID" value="KAI8026126.1"/>
    <property type="molecule type" value="Genomic_DNA"/>
</dbReference>
<organism evidence="1 2">
    <name type="scientific">Camellia lanceoleosa</name>
    <dbReference type="NCBI Taxonomy" id="1840588"/>
    <lineage>
        <taxon>Eukaryota</taxon>
        <taxon>Viridiplantae</taxon>
        <taxon>Streptophyta</taxon>
        <taxon>Embryophyta</taxon>
        <taxon>Tracheophyta</taxon>
        <taxon>Spermatophyta</taxon>
        <taxon>Magnoliopsida</taxon>
        <taxon>eudicotyledons</taxon>
        <taxon>Gunneridae</taxon>
        <taxon>Pentapetalae</taxon>
        <taxon>asterids</taxon>
        <taxon>Ericales</taxon>
        <taxon>Theaceae</taxon>
        <taxon>Camellia</taxon>
    </lineage>
</organism>
<proteinExistence type="predicted"/>
<dbReference type="Proteomes" id="UP001060215">
    <property type="component" value="Chromosome 3"/>
</dbReference>